<dbReference type="Proteomes" id="UP000274346">
    <property type="component" value="Chromosome"/>
</dbReference>
<feature type="transmembrane region" description="Helical" evidence="1">
    <location>
        <begin position="54"/>
        <end position="75"/>
    </location>
</feature>
<gene>
    <name evidence="2" type="ORF">NCTC13098_03507</name>
</gene>
<organism evidence="2 3">
    <name type="scientific">Raoultella terrigena</name>
    <name type="common">Klebsiella terrigena</name>
    <dbReference type="NCBI Taxonomy" id="577"/>
    <lineage>
        <taxon>Bacteria</taxon>
        <taxon>Pseudomonadati</taxon>
        <taxon>Pseudomonadota</taxon>
        <taxon>Gammaproteobacteria</taxon>
        <taxon>Enterobacterales</taxon>
        <taxon>Enterobacteriaceae</taxon>
        <taxon>Klebsiella/Raoultella group</taxon>
        <taxon>Raoultella</taxon>
    </lineage>
</organism>
<protein>
    <submittedName>
        <fullName evidence="2">Uncharacterized protein</fullName>
    </submittedName>
</protein>
<evidence type="ECO:0000313" key="3">
    <source>
        <dbReference type="Proteomes" id="UP000274346"/>
    </source>
</evidence>
<evidence type="ECO:0000256" key="1">
    <source>
        <dbReference type="SAM" id="Phobius"/>
    </source>
</evidence>
<dbReference type="Pfam" id="PF10754">
    <property type="entry name" value="DUF2569"/>
    <property type="match status" value="1"/>
</dbReference>
<sequence>MHTFFTIYASLDDDSQVRGYFIISFVALLILTVLCLFFLYAFFKRKITTNKLLLYIYSIYILLPAASYLYGIYVVDVGVDIIAAGYIDNLLIDMFIFTCFILYTYLSERAKAIFIN</sequence>
<feature type="transmembrane region" description="Helical" evidence="1">
    <location>
        <begin position="20"/>
        <end position="42"/>
    </location>
</feature>
<dbReference type="KEGG" id="rtg:NCTC13098_03507"/>
<keyword evidence="1" id="KW-1133">Transmembrane helix</keyword>
<keyword evidence="1" id="KW-0472">Membrane</keyword>
<dbReference type="InterPro" id="IPR019690">
    <property type="entry name" value="DUF2569"/>
</dbReference>
<name>A0A3P8KKN2_RAOTE</name>
<accession>A0A3P8KKN2</accession>
<keyword evidence="1" id="KW-0812">Transmembrane</keyword>
<dbReference type="AlphaFoldDB" id="A0A3P8KKN2"/>
<evidence type="ECO:0000313" key="2">
    <source>
        <dbReference type="EMBL" id="VDR27141.1"/>
    </source>
</evidence>
<proteinExistence type="predicted"/>
<reference evidence="2 3" key="1">
    <citation type="submission" date="2018-12" db="EMBL/GenBank/DDBJ databases">
        <authorList>
            <consortium name="Pathogen Informatics"/>
        </authorList>
    </citation>
    <scope>NUCLEOTIDE SEQUENCE [LARGE SCALE GENOMIC DNA]</scope>
    <source>
        <strain evidence="2 3">NCTC13098</strain>
    </source>
</reference>
<dbReference type="EMBL" id="LR131271">
    <property type="protein sequence ID" value="VDR27141.1"/>
    <property type="molecule type" value="Genomic_DNA"/>
</dbReference>
<feature type="transmembrane region" description="Helical" evidence="1">
    <location>
        <begin position="81"/>
        <end position="106"/>
    </location>
</feature>